<evidence type="ECO:0000313" key="3">
    <source>
        <dbReference type="Proteomes" id="UP000038009"/>
    </source>
</evidence>
<organism evidence="2 3">
    <name type="scientific">Leptomonas seymouri</name>
    <dbReference type="NCBI Taxonomy" id="5684"/>
    <lineage>
        <taxon>Eukaryota</taxon>
        <taxon>Discoba</taxon>
        <taxon>Euglenozoa</taxon>
        <taxon>Kinetoplastea</taxon>
        <taxon>Metakinetoplastina</taxon>
        <taxon>Trypanosomatida</taxon>
        <taxon>Trypanosomatidae</taxon>
        <taxon>Leishmaniinae</taxon>
        <taxon>Leptomonas</taxon>
    </lineage>
</organism>
<dbReference type="AlphaFoldDB" id="A0A0N1PE73"/>
<sequence>MSADDYDNVVAVPRLTQEEEEHLVQRLYYRQLELTAQRERERQATLERTRAQNSKHISKEREEHLVHRVYDQQLQRFASSKEERDKKQEAEVHRNDKVVSQSEIDHHVHRMYDDEREKSQARRAALAARYLPTEEPKTIGKVELQACVERLSHVDWVARDEALFKKHVYPYDPRTSKISRSDEQAMADRLSTTKNAAA</sequence>
<proteinExistence type="predicted"/>
<feature type="compositionally biased region" description="Basic and acidic residues" evidence="1">
    <location>
        <begin position="79"/>
        <end position="119"/>
    </location>
</feature>
<feature type="region of interest" description="Disordered" evidence="1">
    <location>
        <begin position="173"/>
        <end position="198"/>
    </location>
</feature>
<dbReference type="PANTHER" id="PTHR38828">
    <property type="match status" value="1"/>
</dbReference>
<dbReference type="Proteomes" id="UP000038009">
    <property type="component" value="Unassembled WGS sequence"/>
</dbReference>
<accession>A0A0N1PE73</accession>
<protein>
    <submittedName>
        <fullName evidence="2">Uncharacterized protein</fullName>
    </submittedName>
</protein>
<dbReference type="VEuPathDB" id="TriTrypDB:Lsey_0016_0520"/>
<keyword evidence="3" id="KW-1185">Reference proteome</keyword>
<dbReference type="OMA" id="LVQRLYY"/>
<dbReference type="OrthoDB" id="242822at2759"/>
<dbReference type="EMBL" id="LJSK01000016">
    <property type="protein sequence ID" value="KPI89835.1"/>
    <property type="molecule type" value="Genomic_DNA"/>
</dbReference>
<dbReference type="InterPro" id="IPR039963">
    <property type="entry name" value="Unchar_22kDa"/>
</dbReference>
<comment type="caution">
    <text evidence="2">The sequence shown here is derived from an EMBL/GenBank/DDBJ whole genome shotgun (WGS) entry which is preliminary data.</text>
</comment>
<dbReference type="PANTHER" id="PTHR38828:SF2">
    <property type="entry name" value="MEIOSIS-SPECIFIC NUCLEAR STRUCTURAL PROTEIN 1"/>
    <property type="match status" value="1"/>
</dbReference>
<evidence type="ECO:0000256" key="1">
    <source>
        <dbReference type="SAM" id="MobiDB-lite"/>
    </source>
</evidence>
<gene>
    <name evidence="2" type="ORF">ABL78_1098</name>
</gene>
<name>A0A0N1PE73_LEPSE</name>
<evidence type="ECO:0000313" key="2">
    <source>
        <dbReference type="EMBL" id="KPI89835.1"/>
    </source>
</evidence>
<feature type="region of interest" description="Disordered" evidence="1">
    <location>
        <begin position="77"/>
        <end position="119"/>
    </location>
</feature>
<reference evidence="2 3" key="1">
    <citation type="journal article" date="2015" name="PLoS Pathog.">
        <title>Leptomonas seymouri: Adaptations to the Dixenous Life Cycle Analyzed by Genome Sequencing, Transcriptome Profiling and Co-infection with Leishmania donovani.</title>
        <authorList>
            <person name="Kraeva N."/>
            <person name="Butenko A."/>
            <person name="Hlavacova J."/>
            <person name="Kostygov A."/>
            <person name="Myskova J."/>
            <person name="Grybchuk D."/>
            <person name="Lestinova T."/>
            <person name="Votypka J."/>
            <person name="Volf P."/>
            <person name="Opperdoes F."/>
            <person name="Flegontov P."/>
            <person name="Lukes J."/>
            <person name="Yurchenko V."/>
        </authorList>
    </citation>
    <scope>NUCLEOTIDE SEQUENCE [LARGE SCALE GENOMIC DNA]</scope>
    <source>
        <strain evidence="2 3">ATCC 30220</strain>
    </source>
</reference>